<protein>
    <submittedName>
        <fullName evidence="1">Uncharacterized protein</fullName>
    </submittedName>
</protein>
<evidence type="ECO:0000313" key="2">
    <source>
        <dbReference type="Proteomes" id="UP001303222"/>
    </source>
</evidence>
<dbReference type="AlphaFoldDB" id="A0AAN6SCQ1"/>
<comment type="caution">
    <text evidence="1">The sequence shown here is derived from an EMBL/GenBank/DDBJ whole genome shotgun (WGS) entry which is preliminary data.</text>
</comment>
<organism evidence="1 2">
    <name type="scientific">Pseudoneurospora amorphoporcata</name>
    <dbReference type="NCBI Taxonomy" id="241081"/>
    <lineage>
        <taxon>Eukaryota</taxon>
        <taxon>Fungi</taxon>
        <taxon>Dikarya</taxon>
        <taxon>Ascomycota</taxon>
        <taxon>Pezizomycotina</taxon>
        <taxon>Sordariomycetes</taxon>
        <taxon>Sordariomycetidae</taxon>
        <taxon>Sordariales</taxon>
        <taxon>Sordariaceae</taxon>
        <taxon>Pseudoneurospora</taxon>
    </lineage>
</organism>
<gene>
    <name evidence="1" type="ORF">QBC32DRAFT_350706</name>
</gene>
<sequence>MPPKADRANNIQYVTICPFRFFCSSVVHVSGIQSSRRPHGPKCISSQCRLWSFSHITATGPLIRLSTSLLCSLETGSRLDSGQTRYRLQTTSMPTSLICLFVRSFVSSLKLHTGYQRPEDEQQRHATRQQQRRPAIRITRVYRNTFSTPCGLAKLTVKQHVYMSGYGFVVSLDHGITSDNPQGMNELRRETCNSQTRVYEPPFRSLMRGNCRRVSYFYRECESLRCCRRWR</sequence>
<dbReference type="EMBL" id="MU859244">
    <property type="protein sequence ID" value="KAK3948799.1"/>
    <property type="molecule type" value="Genomic_DNA"/>
</dbReference>
<keyword evidence="2" id="KW-1185">Reference proteome</keyword>
<reference evidence="1" key="2">
    <citation type="submission" date="2023-06" db="EMBL/GenBank/DDBJ databases">
        <authorList>
            <consortium name="Lawrence Berkeley National Laboratory"/>
            <person name="Mondo S.J."/>
            <person name="Hensen N."/>
            <person name="Bonometti L."/>
            <person name="Westerberg I."/>
            <person name="Brannstrom I.O."/>
            <person name="Guillou S."/>
            <person name="Cros-Aarteil S."/>
            <person name="Calhoun S."/>
            <person name="Haridas S."/>
            <person name="Kuo A."/>
            <person name="Pangilinan J."/>
            <person name="Riley R."/>
            <person name="Labutti K."/>
            <person name="Andreopoulos B."/>
            <person name="Lipzen A."/>
            <person name="Chen C."/>
            <person name="Yanf M."/>
            <person name="Daum C."/>
            <person name="Ng V."/>
            <person name="Clum A."/>
            <person name="Steindorff A."/>
            <person name="Ohm R."/>
            <person name="Martin F."/>
            <person name="Silar P."/>
            <person name="Natvig D."/>
            <person name="Lalanne C."/>
            <person name="Gautier V."/>
            <person name="Ament-Velasquez S.L."/>
            <person name="Kruys A."/>
            <person name="Hutchinson M.I."/>
            <person name="Powell A.J."/>
            <person name="Barry K."/>
            <person name="Miller A.N."/>
            <person name="Grigoriev I.V."/>
            <person name="Debuchy R."/>
            <person name="Gladieux P."/>
            <person name="Thoren M.H."/>
            <person name="Johannesson H."/>
        </authorList>
    </citation>
    <scope>NUCLEOTIDE SEQUENCE</scope>
    <source>
        <strain evidence="1">CBS 626.80</strain>
    </source>
</reference>
<evidence type="ECO:0000313" key="1">
    <source>
        <dbReference type="EMBL" id="KAK3948799.1"/>
    </source>
</evidence>
<reference evidence="1" key="1">
    <citation type="journal article" date="2023" name="Mol. Phylogenet. Evol.">
        <title>Genome-scale phylogeny and comparative genomics of the fungal order Sordariales.</title>
        <authorList>
            <person name="Hensen N."/>
            <person name="Bonometti L."/>
            <person name="Westerberg I."/>
            <person name="Brannstrom I.O."/>
            <person name="Guillou S."/>
            <person name="Cros-Aarteil S."/>
            <person name="Calhoun S."/>
            <person name="Haridas S."/>
            <person name="Kuo A."/>
            <person name="Mondo S."/>
            <person name="Pangilinan J."/>
            <person name="Riley R."/>
            <person name="LaButti K."/>
            <person name="Andreopoulos B."/>
            <person name="Lipzen A."/>
            <person name="Chen C."/>
            <person name="Yan M."/>
            <person name="Daum C."/>
            <person name="Ng V."/>
            <person name="Clum A."/>
            <person name="Steindorff A."/>
            <person name="Ohm R.A."/>
            <person name="Martin F."/>
            <person name="Silar P."/>
            <person name="Natvig D.O."/>
            <person name="Lalanne C."/>
            <person name="Gautier V."/>
            <person name="Ament-Velasquez S.L."/>
            <person name="Kruys A."/>
            <person name="Hutchinson M.I."/>
            <person name="Powell A.J."/>
            <person name="Barry K."/>
            <person name="Miller A.N."/>
            <person name="Grigoriev I.V."/>
            <person name="Debuchy R."/>
            <person name="Gladieux P."/>
            <person name="Hiltunen Thoren M."/>
            <person name="Johannesson H."/>
        </authorList>
    </citation>
    <scope>NUCLEOTIDE SEQUENCE</scope>
    <source>
        <strain evidence="1">CBS 626.80</strain>
    </source>
</reference>
<name>A0AAN6SCQ1_9PEZI</name>
<dbReference type="Proteomes" id="UP001303222">
    <property type="component" value="Unassembled WGS sequence"/>
</dbReference>
<accession>A0AAN6SCQ1</accession>
<proteinExistence type="predicted"/>